<dbReference type="GO" id="GO:0005829">
    <property type="term" value="C:cytosol"/>
    <property type="evidence" value="ECO:0007669"/>
    <property type="project" value="TreeGrafter"/>
</dbReference>
<dbReference type="GO" id="GO:0007264">
    <property type="term" value="P:small GTPase-mediated signal transduction"/>
    <property type="evidence" value="ECO:0007669"/>
    <property type="project" value="InterPro"/>
</dbReference>
<dbReference type="PANTHER" id="PTHR11787">
    <property type="entry name" value="RAB GDP-DISSOCIATION INHIBITOR"/>
    <property type="match status" value="1"/>
</dbReference>
<dbReference type="GO" id="GO:0005968">
    <property type="term" value="C:Rab-protein geranylgeranyltransferase complex"/>
    <property type="evidence" value="ECO:0007669"/>
    <property type="project" value="TreeGrafter"/>
</dbReference>
<comment type="caution">
    <text evidence="2">The sequence shown here is derived from an EMBL/GenBank/DDBJ whole genome shotgun (WGS) entry which is preliminary data.</text>
</comment>
<dbReference type="GO" id="GO:0016192">
    <property type="term" value="P:vesicle-mediated transport"/>
    <property type="evidence" value="ECO:0007669"/>
    <property type="project" value="TreeGrafter"/>
</dbReference>
<evidence type="ECO:0000313" key="2">
    <source>
        <dbReference type="EMBL" id="KAG9392987.1"/>
    </source>
</evidence>
<dbReference type="PANTHER" id="PTHR11787:SF4">
    <property type="entry name" value="CHM, RAB ESCORT PROTEIN 1"/>
    <property type="match status" value="1"/>
</dbReference>
<dbReference type="InterPro" id="IPR018203">
    <property type="entry name" value="GDP_dissociation_inhibitor"/>
</dbReference>
<dbReference type="PRINTS" id="PR00891">
    <property type="entry name" value="RABGDIREP"/>
</dbReference>
<dbReference type="GO" id="GO:0005092">
    <property type="term" value="F:GDP-dissociation inhibitor activity"/>
    <property type="evidence" value="ECO:0007669"/>
    <property type="project" value="InterPro"/>
</dbReference>
<dbReference type="Pfam" id="PF00996">
    <property type="entry name" value="GDI"/>
    <property type="match status" value="2"/>
</dbReference>
<accession>A0A8J6B4Z5</accession>
<organism evidence="2 3">
    <name type="scientific">Carpediemonas membranifera</name>
    <dbReference type="NCBI Taxonomy" id="201153"/>
    <lineage>
        <taxon>Eukaryota</taxon>
        <taxon>Metamonada</taxon>
        <taxon>Carpediemonas-like organisms</taxon>
        <taxon>Carpediemonas</taxon>
    </lineage>
</organism>
<dbReference type="Proteomes" id="UP000717585">
    <property type="component" value="Unassembled WGS sequence"/>
</dbReference>
<name>A0A8J6B4Z5_9EUKA</name>
<evidence type="ECO:0000313" key="3">
    <source>
        <dbReference type="Proteomes" id="UP000717585"/>
    </source>
</evidence>
<comment type="similarity">
    <text evidence="1">Belongs to the Rab GDI family.</text>
</comment>
<reference evidence="2" key="1">
    <citation type="submission" date="2021-05" db="EMBL/GenBank/DDBJ databases">
        <title>A free-living protist that lacks canonical eukaryotic 1 DNA replication and segregation systems.</title>
        <authorList>
            <person name="Salas-Leiva D.E."/>
            <person name="Tromer E.C."/>
            <person name="Curtis B.A."/>
            <person name="Jerlstrom-Hultqvist J."/>
            <person name="Kolisko M."/>
            <person name="Yi Z."/>
            <person name="Salas-Leiva J.S."/>
            <person name="Gallot-Lavallee L."/>
            <person name="Kops G.J.P.L."/>
            <person name="Archibald J.M."/>
            <person name="Simpson A.G.B."/>
            <person name="Roger A.J."/>
        </authorList>
    </citation>
    <scope>NUCLEOTIDE SEQUENCE</scope>
    <source>
        <strain evidence="2">BICM</strain>
    </source>
</reference>
<proteinExistence type="inferred from homology"/>
<evidence type="ECO:0000256" key="1">
    <source>
        <dbReference type="ARBA" id="ARBA00005593"/>
    </source>
</evidence>
<dbReference type="EMBL" id="JAHDYR010000028">
    <property type="protein sequence ID" value="KAG9392987.1"/>
    <property type="molecule type" value="Genomic_DNA"/>
</dbReference>
<dbReference type="InterPro" id="IPR036188">
    <property type="entry name" value="FAD/NAD-bd_sf"/>
</dbReference>
<dbReference type="Gene3D" id="3.50.50.60">
    <property type="entry name" value="FAD/NAD(P)-binding domain"/>
    <property type="match status" value="2"/>
</dbReference>
<dbReference type="SUPFAM" id="SSF51905">
    <property type="entry name" value="FAD/NAD(P)-binding domain"/>
    <property type="match status" value="1"/>
</dbReference>
<gene>
    <name evidence="2" type="ORF">J8273_5581</name>
</gene>
<dbReference type="OrthoDB" id="9446342at2759"/>
<protein>
    <submittedName>
        <fullName evidence="2">GDP dissociation inhibitor</fullName>
    </submittedName>
</protein>
<dbReference type="AlphaFoldDB" id="A0A8J6B4Z5"/>
<sequence>MNEESKKEPEHFDAILVGTNLTQSIVAASLALSGKKILHIDQNEYYGGQDANIDLETLVSFAEHGTTPHPAIRDFSITVHDQEAYNEHINPTKARRYCLDLSPRVYYARGRFLEHIVSCALDRYVEFTLPDAQTVWTTGHNPVALPLGIKGIGDLTTRFNQLSAALGSSSVPMLQRLQAIKRLQQFQSDFSTHIRLTAPELFGVAPRPETAMAGELDTIKSPLADLIGSGALETMQDLFDHYSLDTKLAHAVIVHGMLLTDAMPAAIPLDEGMASLTRYAAAMGRYTLAKGGRGVTSPFVVPLYGSGELIQALCRVAAISGGVYVLKGKLDPDGDAYRVSAGDVSFHVTADALIADTTSADTARYDETYHGIGFVMAESPDGAAKLVHAMMTPAGLAWCLQLDSRTNVCPKGATVYHIVAACADCRDAALSMIPGLAFAAKYTRDGGAGAISPYGPRGMFDVDAVLDEAGHMCTSLDIELLPSQGIQRRSEIDSM</sequence>
<keyword evidence="3" id="KW-1185">Reference proteome</keyword>
<dbReference type="Gene3D" id="3.30.519.10">
    <property type="entry name" value="Guanine Nucleotide Dissociation Inhibitor, domain 2"/>
    <property type="match status" value="1"/>
</dbReference>
<dbReference type="GO" id="GO:0005634">
    <property type="term" value="C:nucleus"/>
    <property type="evidence" value="ECO:0007669"/>
    <property type="project" value="TreeGrafter"/>
</dbReference>